<dbReference type="PROSITE" id="PS50865">
    <property type="entry name" value="ZF_MYND_2"/>
    <property type="match status" value="1"/>
</dbReference>
<evidence type="ECO:0000313" key="7">
    <source>
        <dbReference type="Proteomes" id="UP000054007"/>
    </source>
</evidence>
<evidence type="ECO:0000256" key="3">
    <source>
        <dbReference type="ARBA" id="ARBA00022833"/>
    </source>
</evidence>
<reference evidence="6 7" key="1">
    <citation type="journal article" date="2015" name="Fungal Genet. Biol.">
        <title>Evolution of novel wood decay mechanisms in Agaricales revealed by the genome sequences of Fistulina hepatica and Cylindrobasidium torrendii.</title>
        <authorList>
            <person name="Floudas D."/>
            <person name="Held B.W."/>
            <person name="Riley R."/>
            <person name="Nagy L.G."/>
            <person name="Koehler G."/>
            <person name="Ransdell A.S."/>
            <person name="Younus H."/>
            <person name="Chow J."/>
            <person name="Chiniquy J."/>
            <person name="Lipzen A."/>
            <person name="Tritt A."/>
            <person name="Sun H."/>
            <person name="Haridas S."/>
            <person name="LaButti K."/>
            <person name="Ohm R.A."/>
            <person name="Kues U."/>
            <person name="Blanchette R.A."/>
            <person name="Grigoriev I.V."/>
            <person name="Minto R.E."/>
            <person name="Hibbett D.S."/>
        </authorList>
    </citation>
    <scope>NUCLEOTIDE SEQUENCE [LARGE SCALE GENOMIC DNA]</scope>
    <source>
        <strain evidence="6 7">FP15055 ss-10</strain>
    </source>
</reference>
<accession>A0A0D7ATV9</accession>
<evidence type="ECO:0000256" key="2">
    <source>
        <dbReference type="ARBA" id="ARBA00022771"/>
    </source>
</evidence>
<keyword evidence="7" id="KW-1185">Reference proteome</keyword>
<sequence>MSQPGRGSDLSDRRTFPTFDALADYGMFPSASDYWKTGPYGNPVPNQHWCFLGEIEENATFIRLAVTVRDRNGRGKIFVACHDDDRGMHLEKLAKKGNTVAVLYPKAHCFADGQVGFRVEDSSQLTILPFSLKELEDASNLFHHPTTNCSAQGCEKAGDLRCTGCRLARYCSAEHQKMHWGQHKSLCKATKAIEWFARKDWTKWDGKPFVFYSPSKKHDPVSFGDVLDMKGIPYGAARSI</sequence>
<dbReference type="EMBL" id="KN880896">
    <property type="protein sequence ID" value="KIY61662.1"/>
    <property type="molecule type" value="Genomic_DNA"/>
</dbReference>
<dbReference type="SUPFAM" id="SSF144232">
    <property type="entry name" value="HIT/MYND zinc finger-like"/>
    <property type="match status" value="1"/>
</dbReference>
<evidence type="ECO:0000313" key="6">
    <source>
        <dbReference type="EMBL" id="KIY61662.1"/>
    </source>
</evidence>
<dbReference type="Gene3D" id="6.10.140.2220">
    <property type="match status" value="1"/>
</dbReference>
<dbReference type="GO" id="GO:0008270">
    <property type="term" value="F:zinc ion binding"/>
    <property type="evidence" value="ECO:0007669"/>
    <property type="project" value="UniProtKB-KW"/>
</dbReference>
<dbReference type="InterPro" id="IPR002893">
    <property type="entry name" value="Znf_MYND"/>
</dbReference>
<dbReference type="AlphaFoldDB" id="A0A0D7ATV9"/>
<evidence type="ECO:0000259" key="5">
    <source>
        <dbReference type="PROSITE" id="PS50865"/>
    </source>
</evidence>
<feature type="domain" description="MYND-type" evidence="5">
    <location>
        <begin position="149"/>
        <end position="187"/>
    </location>
</feature>
<dbReference type="Proteomes" id="UP000054007">
    <property type="component" value="Unassembled WGS sequence"/>
</dbReference>
<proteinExistence type="predicted"/>
<keyword evidence="2 4" id="KW-0863">Zinc-finger</keyword>
<dbReference type="Pfam" id="PF01753">
    <property type="entry name" value="zf-MYND"/>
    <property type="match status" value="1"/>
</dbReference>
<evidence type="ECO:0000256" key="4">
    <source>
        <dbReference type="PROSITE-ProRule" id="PRU00134"/>
    </source>
</evidence>
<gene>
    <name evidence="6" type="ORF">CYLTODRAFT_427427</name>
</gene>
<evidence type="ECO:0000256" key="1">
    <source>
        <dbReference type="ARBA" id="ARBA00022723"/>
    </source>
</evidence>
<keyword evidence="1" id="KW-0479">Metal-binding</keyword>
<organism evidence="6 7">
    <name type="scientific">Cylindrobasidium torrendii FP15055 ss-10</name>
    <dbReference type="NCBI Taxonomy" id="1314674"/>
    <lineage>
        <taxon>Eukaryota</taxon>
        <taxon>Fungi</taxon>
        <taxon>Dikarya</taxon>
        <taxon>Basidiomycota</taxon>
        <taxon>Agaricomycotina</taxon>
        <taxon>Agaricomycetes</taxon>
        <taxon>Agaricomycetidae</taxon>
        <taxon>Agaricales</taxon>
        <taxon>Marasmiineae</taxon>
        <taxon>Physalacriaceae</taxon>
        <taxon>Cylindrobasidium</taxon>
    </lineage>
</organism>
<protein>
    <recommendedName>
        <fullName evidence="5">MYND-type domain-containing protein</fullName>
    </recommendedName>
</protein>
<name>A0A0D7ATV9_9AGAR</name>
<dbReference type="OrthoDB" id="265717at2759"/>
<keyword evidence="3" id="KW-0862">Zinc</keyword>